<sequence length="148" mass="16316">MPAHVFSSSAMDSLPSAPRLVFLLNAPPFLRLHIPTFESGFSVCFHRFFHSISSTHIHGDQVVATGMSNSEGSFTATPISYSNIGFQGPLSSSFPVDASLRFANTMPSLVTSFQLTKKVWSFCFFSKTWTYVVKQFPLMGGSNRIHKG</sequence>
<organism evidence="1 2">
    <name type="scientific">Lactuca virosa</name>
    <dbReference type="NCBI Taxonomy" id="75947"/>
    <lineage>
        <taxon>Eukaryota</taxon>
        <taxon>Viridiplantae</taxon>
        <taxon>Streptophyta</taxon>
        <taxon>Embryophyta</taxon>
        <taxon>Tracheophyta</taxon>
        <taxon>Spermatophyta</taxon>
        <taxon>Magnoliopsida</taxon>
        <taxon>eudicotyledons</taxon>
        <taxon>Gunneridae</taxon>
        <taxon>Pentapetalae</taxon>
        <taxon>asterids</taxon>
        <taxon>campanulids</taxon>
        <taxon>Asterales</taxon>
        <taxon>Asteraceae</taxon>
        <taxon>Cichorioideae</taxon>
        <taxon>Cichorieae</taxon>
        <taxon>Lactucinae</taxon>
        <taxon>Lactuca</taxon>
    </lineage>
</organism>
<comment type="caution">
    <text evidence="1">The sequence shown here is derived from an EMBL/GenBank/DDBJ whole genome shotgun (WGS) entry which is preliminary data.</text>
</comment>
<dbReference type="EMBL" id="CAKMRJ010000001">
    <property type="protein sequence ID" value="CAH1415343.1"/>
    <property type="molecule type" value="Genomic_DNA"/>
</dbReference>
<evidence type="ECO:0000313" key="2">
    <source>
        <dbReference type="Proteomes" id="UP001157418"/>
    </source>
</evidence>
<reference evidence="1 2" key="1">
    <citation type="submission" date="2022-01" db="EMBL/GenBank/DDBJ databases">
        <authorList>
            <person name="Xiong W."/>
            <person name="Schranz E."/>
        </authorList>
    </citation>
    <scope>NUCLEOTIDE SEQUENCE [LARGE SCALE GENOMIC DNA]</scope>
</reference>
<gene>
    <name evidence="1" type="ORF">LVIROSA_LOCUS3200</name>
</gene>
<dbReference type="AlphaFoldDB" id="A0AAU9LH65"/>
<name>A0AAU9LH65_9ASTR</name>
<proteinExistence type="predicted"/>
<dbReference type="Proteomes" id="UP001157418">
    <property type="component" value="Unassembled WGS sequence"/>
</dbReference>
<evidence type="ECO:0000313" key="1">
    <source>
        <dbReference type="EMBL" id="CAH1415343.1"/>
    </source>
</evidence>
<accession>A0AAU9LH65</accession>
<protein>
    <submittedName>
        <fullName evidence="1">Uncharacterized protein</fullName>
    </submittedName>
</protein>
<keyword evidence="2" id="KW-1185">Reference proteome</keyword>